<accession>A0ABN9XTP5</accession>
<dbReference type="EMBL" id="CAUYUJ010021226">
    <property type="protein sequence ID" value="CAK0903416.1"/>
    <property type="molecule type" value="Genomic_DNA"/>
</dbReference>
<reference evidence="1" key="1">
    <citation type="submission" date="2023-10" db="EMBL/GenBank/DDBJ databases">
        <authorList>
            <person name="Chen Y."/>
            <person name="Shah S."/>
            <person name="Dougan E. K."/>
            <person name="Thang M."/>
            <person name="Chan C."/>
        </authorList>
    </citation>
    <scope>NUCLEOTIDE SEQUENCE [LARGE SCALE GENOMIC DNA]</scope>
</reference>
<keyword evidence="2" id="KW-1185">Reference proteome</keyword>
<comment type="caution">
    <text evidence="1">The sequence shown here is derived from an EMBL/GenBank/DDBJ whole genome shotgun (WGS) entry which is preliminary data.</text>
</comment>
<feature type="non-terminal residue" evidence="1">
    <location>
        <position position="1"/>
    </location>
</feature>
<feature type="non-terminal residue" evidence="1">
    <location>
        <position position="129"/>
    </location>
</feature>
<proteinExistence type="predicted"/>
<organism evidence="1 2">
    <name type="scientific">Prorocentrum cordatum</name>
    <dbReference type="NCBI Taxonomy" id="2364126"/>
    <lineage>
        <taxon>Eukaryota</taxon>
        <taxon>Sar</taxon>
        <taxon>Alveolata</taxon>
        <taxon>Dinophyceae</taxon>
        <taxon>Prorocentrales</taxon>
        <taxon>Prorocentraceae</taxon>
        <taxon>Prorocentrum</taxon>
    </lineage>
</organism>
<protein>
    <submittedName>
        <fullName evidence="1">Uncharacterized protein</fullName>
    </submittedName>
</protein>
<evidence type="ECO:0000313" key="1">
    <source>
        <dbReference type="EMBL" id="CAK0903416.1"/>
    </source>
</evidence>
<name>A0ABN9XTP5_9DINO</name>
<evidence type="ECO:0000313" key="2">
    <source>
        <dbReference type="Proteomes" id="UP001189429"/>
    </source>
</evidence>
<gene>
    <name evidence="1" type="ORF">PCOR1329_LOCUS79746</name>
</gene>
<sequence length="129" mass="13228">VAASTQAAVALSSGEAEFNSSLRTSCRALGCVALARDMGAQLAARMGADSSAATALASRRGAGGARHVATPALWLQDAVEAKRLDLRKVPGKANPADLGTKVLSGEGARRFLNALGFRVVTAVTDEHLR</sequence>
<dbReference type="Proteomes" id="UP001189429">
    <property type="component" value="Unassembled WGS sequence"/>
</dbReference>